<dbReference type="OMA" id="CVRRSMR"/>
<dbReference type="InterPro" id="IPR036420">
    <property type="entry name" value="BRCT_dom_sf"/>
</dbReference>
<feature type="compositionally biased region" description="Basic and acidic residues" evidence="1">
    <location>
        <begin position="332"/>
        <end position="341"/>
    </location>
</feature>
<dbReference type="Gene3D" id="3.40.50.10190">
    <property type="entry name" value="BRCT domain"/>
    <property type="match status" value="2"/>
</dbReference>
<gene>
    <name evidence="3" type="ORF">KP509_13G014000</name>
</gene>
<dbReference type="InterPro" id="IPR001357">
    <property type="entry name" value="BRCT_dom"/>
</dbReference>
<dbReference type="AlphaFoldDB" id="A0A8T2TIX5"/>
<dbReference type="Pfam" id="PF12738">
    <property type="entry name" value="PTCB-BRCT"/>
    <property type="match status" value="1"/>
</dbReference>
<dbReference type="PROSITE" id="PS50172">
    <property type="entry name" value="BRCT"/>
    <property type="match status" value="2"/>
</dbReference>
<evidence type="ECO:0000256" key="1">
    <source>
        <dbReference type="SAM" id="MobiDB-lite"/>
    </source>
</evidence>
<dbReference type="PANTHER" id="PTHR47576">
    <property type="entry name" value="BRCT DOMAIN DNA REPAIR PROTEIN-RELATED"/>
    <property type="match status" value="1"/>
</dbReference>
<name>A0A8T2TIX5_CERRI</name>
<accession>A0A8T2TIX5</accession>
<organism evidence="3 4">
    <name type="scientific">Ceratopteris richardii</name>
    <name type="common">Triangle waterfern</name>
    <dbReference type="NCBI Taxonomy" id="49495"/>
    <lineage>
        <taxon>Eukaryota</taxon>
        <taxon>Viridiplantae</taxon>
        <taxon>Streptophyta</taxon>
        <taxon>Embryophyta</taxon>
        <taxon>Tracheophyta</taxon>
        <taxon>Polypodiopsida</taxon>
        <taxon>Polypodiidae</taxon>
        <taxon>Polypodiales</taxon>
        <taxon>Pteridineae</taxon>
        <taxon>Pteridaceae</taxon>
        <taxon>Parkerioideae</taxon>
        <taxon>Ceratopteris</taxon>
    </lineage>
</organism>
<proteinExistence type="predicted"/>
<evidence type="ECO:0000313" key="4">
    <source>
        <dbReference type="Proteomes" id="UP000825935"/>
    </source>
</evidence>
<dbReference type="Proteomes" id="UP000825935">
    <property type="component" value="Chromosome 13"/>
</dbReference>
<reference evidence="3" key="1">
    <citation type="submission" date="2021-08" db="EMBL/GenBank/DDBJ databases">
        <title>WGS assembly of Ceratopteris richardii.</title>
        <authorList>
            <person name="Marchant D.B."/>
            <person name="Chen G."/>
            <person name="Jenkins J."/>
            <person name="Shu S."/>
            <person name="Leebens-Mack J."/>
            <person name="Grimwood J."/>
            <person name="Schmutz J."/>
            <person name="Soltis P."/>
            <person name="Soltis D."/>
            <person name="Chen Z.-H."/>
        </authorList>
    </citation>
    <scope>NUCLEOTIDE SEQUENCE</scope>
    <source>
        <strain evidence="3">Whitten #5841</strain>
        <tissue evidence="3">Leaf</tissue>
    </source>
</reference>
<dbReference type="SUPFAM" id="SSF52113">
    <property type="entry name" value="BRCT domain"/>
    <property type="match status" value="2"/>
</dbReference>
<feature type="region of interest" description="Disordered" evidence="1">
    <location>
        <begin position="332"/>
        <end position="357"/>
    </location>
</feature>
<dbReference type="CDD" id="cd17731">
    <property type="entry name" value="BRCT_TopBP1_rpt2_like"/>
    <property type="match status" value="1"/>
</dbReference>
<comment type="caution">
    <text evidence="3">The sequence shown here is derived from an EMBL/GenBank/DDBJ whole genome shotgun (WGS) entry which is preliminary data.</text>
</comment>
<evidence type="ECO:0000259" key="2">
    <source>
        <dbReference type="PROSITE" id="PS50172"/>
    </source>
</evidence>
<feature type="domain" description="BRCT" evidence="2">
    <location>
        <begin position="201"/>
        <end position="281"/>
    </location>
</feature>
<dbReference type="SMART" id="SM00292">
    <property type="entry name" value="BRCT"/>
    <property type="match status" value="2"/>
</dbReference>
<keyword evidence="4" id="KW-1185">Reference proteome</keyword>
<feature type="domain" description="BRCT" evidence="2">
    <location>
        <begin position="52"/>
        <end position="144"/>
    </location>
</feature>
<dbReference type="PANTHER" id="PTHR47576:SF2">
    <property type="entry name" value="BRCT DOMAIN DNA REPAIR PROTEIN-RELATED"/>
    <property type="match status" value="1"/>
</dbReference>
<dbReference type="OrthoDB" id="251770at2759"/>
<evidence type="ECO:0000313" key="3">
    <source>
        <dbReference type="EMBL" id="KAH7420599.1"/>
    </source>
</evidence>
<dbReference type="InterPro" id="IPR059215">
    <property type="entry name" value="BRCT2_TopBP1-like"/>
</dbReference>
<protein>
    <recommendedName>
        <fullName evidence="2">BRCT domain-containing protein</fullName>
    </recommendedName>
</protein>
<sequence>MPTCIEATYMADRRAQVVLSVGCLKVAHALPSPPRYNGTNAVSPLSTPSRSIPRGPFHSLVICVTGLSRDARKQVQEATIRMGGQYSPDLHNRCTHLVVQSFRGRKYEHALKHGLKRGLFVVTLAWFVNCVKQNARLDESLYNVRNFLSAATPLRELSQVLGASNGQRACLSIMPQHDVKTLSTAAVQNMPQQGIHKSLIGQADLFAGFCFYIDMDFTNELQSKIVEAVSKEGGAFVDHWFIGSAATHVVCEGGFMMKYLGFNVNLVTPFWVMKSVKERHLQRLVQLSTDLARHASVLLDSVKNPHCLEGACKNKVPAICGPSNELDLESQLREREEKSDAAKSAVRRRRGPRMQPCRSLPRIATPTILLENMCWSIADSPSAAQVYIGRSSVCEVDNEMREKAGFLYDIQEDVEDQPAPVLRNSNDDAICMRPMSESEKKEIIFKGAFLTLLFPLDRFGEMGPTSRCYHNEKGFTRQDIIELIWNFYQEHLTSMEVEVALYTDSKHADKLRNTYATKEAINLGHVPLRRFEFLGSRKNFEVLKRVGRENTSQLYELFLSA</sequence>
<dbReference type="EMBL" id="CM035418">
    <property type="protein sequence ID" value="KAH7420599.1"/>
    <property type="molecule type" value="Genomic_DNA"/>
</dbReference>